<evidence type="ECO:0000313" key="4">
    <source>
        <dbReference type="EMBL" id="KAH9359794.1"/>
    </source>
</evidence>
<keyword evidence="1 2" id="KW-1015">Disulfide bond</keyword>
<dbReference type="EMBL" id="JABSTR010000001">
    <property type="protein sequence ID" value="KAH9359794.1"/>
    <property type="molecule type" value="Genomic_DNA"/>
</dbReference>
<dbReference type="PANTHER" id="PTHR48071">
    <property type="entry name" value="SRCR DOMAIN-CONTAINING PROTEIN"/>
    <property type="match status" value="1"/>
</dbReference>
<comment type="caution">
    <text evidence="2">Lacks conserved residue(s) required for the propagation of feature annotation.</text>
</comment>
<dbReference type="GO" id="GO:0016020">
    <property type="term" value="C:membrane"/>
    <property type="evidence" value="ECO:0007669"/>
    <property type="project" value="InterPro"/>
</dbReference>
<dbReference type="InterPro" id="IPR036772">
    <property type="entry name" value="SRCR-like_dom_sf"/>
</dbReference>
<gene>
    <name evidence="4" type="ORF">HPB48_020987</name>
</gene>
<feature type="disulfide bond" evidence="2">
    <location>
        <begin position="56"/>
        <end position="66"/>
    </location>
</feature>
<reference evidence="4 5" key="1">
    <citation type="journal article" date="2020" name="Cell">
        <title>Large-Scale Comparative Analyses of Tick Genomes Elucidate Their Genetic Diversity and Vector Capacities.</title>
        <authorList>
            <consortium name="Tick Genome and Microbiome Consortium (TIGMIC)"/>
            <person name="Jia N."/>
            <person name="Wang J."/>
            <person name="Shi W."/>
            <person name="Du L."/>
            <person name="Sun Y."/>
            <person name="Zhan W."/>
            <person name="Jiang J.F."/>
            <person name="Wang Q."/>
            <person name="Zhang B."/>
            <person name="Ji P."/>
            <person name="Bell-Sakyi L."/>
            <person name="Cui X.M."/>
            <person name="Yuan T.T."/>
            <person name="Jiang B.G."/>
            <person name="Yang W.F."/>
            <person name="Lam T.T."/>
            <person name="Chang Q.C."/>
            <person name="Ding S.J."/>
            <person name="Wang X.J."/>
            <person name="Zhu J.G."/>
            <person name="Ruan X.D."/>
            <person name="Zhao L."/>
            <person name="Wei J.T."/>
            <person name="Ye R.Z."/>
            <person name="Que T.C."/>
            <person name="Du C.H."/>
            <person name="Zhou Y.H."/>
            <person name="Cheng J.X."/>
            <person name="Dai P.F."/>
            <person name="Guo W.B."/>
            <person name="Han X.H."/>
            <person name="Huang E.J."/>
            <person name="Li L.F."/>
            <person name="Wei W."/>
            <person name="Gao Y.C."/>
            <person name="Liu J.Z."/>
            <person name="Shao H.Z."/>
            <person name="Wang X."/>
            <person name="Wang C.C."/>
            <person name="Yang T.C."/>
            <person name="Huo Q.B."/>
            <person name="Li W."/>
            <person name="Chen H.Y."/>
            <person name="Chen S.E."/>
            <person name="Zhou L.G."/>
            <person name="Ni X.B."/>
            <person name="Tian J.H."/>
            <person name="Sheng Y."/>
            <person name="Liu T."/>
            <person name="Pan Y.S."/>
            <person name="Xia L.Y."/>
            <person name="Li J."/>
            <person name="Zhao F."/>
            <person name="Cao W.C."/>
        </authorList>
    </citation>
    <scope>NUCLEOTIDE SEQUENCE [LARGE SCALE GENOMIC DNA]</scope>
    <source>
        <strain evidence="4">HaeL-2018</strain>
    </source>
</reference>
<evidence type="ECO:0000259" key="3">
    <source>
        <dbReference type="PROSITE" id="PS50287"/>
    </source>
</evidence>
<dbReference type="InterPro" id="IPR001190">
    <property type="entry name" value="SRCR"/>
</dbReference>
<dbReference type="SUPFAM" id="SSF56487">
    <property type="entry name" value="SRCR-like"/>
    <property type="match status" value="1"/>
</dbReference>
<proteinExistence type="predicted"/>
<feature type="domain" description="SRCR" evidence="3">
    <location>
        <begin position="1"/>
        <end position="87"/>
    </location>
</feature>
<evidence type="ECO:0000313" key="5">
    <source>
        <dbReference type="Proteomes" id="UP000821853"/>
    </source>
</evidence>
<comment type="caution">
    <text evidence="4">The sequence shown here is derived from an EMBL/GenBank/DDBJ whole genome shotgun (WGS) entry which is preliminary data.</text>
</comment>
<evidence type="ECO:0000256" key="1">
    <source>
        <dbReference type="ARBA" id="ARBA00023157"/>
    </source>
</evidence>
<dbReference type="Pfam" id="PF00530">
    <property type="entry name" value="SRCR"/>
    <property type="match status" value="1"/>
</dbReference>
<dbReference type="VEuPathDB" id="VectorBase:HLOH_042790"/>
<accession>A0A9J6F9Z7</accession>
<dbReference type="AlphaFoldDB" id="A0A9J6F9Z7"/>
<dbReference type="Gene3D" id="3.10.250.10">
    <property type="entry name" value="SRCR-like domain"/>
    <property type="match status" value="1"/>
</dbReference>
<keyword evidence="5" id="KW-1185">Reference proteome</keyword>
<evidence type="ECO:0000256" key="2">
    <source>
        <dbReference type="PROSITE-ProRule" id="PRU00196"/>
    </source>
</evidence>
<protein>
    <recommendedName>
        <fullName evidence="3">SRCR domain-containing protein</fullName>
    </recommendedName>
</protein>
<dbReference type="SMART" id="SM00202">
    <property type="entry name" value="SR"/>
    <property type="match status" value="1"/>
</dbReference>
<dbReference type="PANTHER" id="PTHR48071:SF18">
    <property type="entry name" value="DELETED IN MALIGNANT BRAIN TUMORS 1 PROTEIN-RELATED"/>
    <property type="match status" value="1"/>
</dbReference>
<name>A0A9J6F9Z7_HAELO</name>
<dbReference type="OrthoDB" id="547291at2759"/>
<organism evidence="4 5">
    <name type="scientific">Haemaphysalis longicornis</name>
    <name type="common">Bush tick</name>
    <dbReference type="NCBI Taxonomy" id="44386"/>
    <lineage>
        <taxon>Eukaryota</taxon>
        <taxon>Metazoa</taxon>
        <taxon>Ecdysozoa</taxon>
        <taxon>Arthropoda</taxon>
        <taxon>Chelicerata</taxon>
        <taxon>Arachnida</taxon>
        <taxon>Acari</taxon>
        <taxon>Parasitiformes</taxon>
        <taxon>Ixodida</taxon>
        <taxon>Ixodoidea</taxon>
        <taxon>Ixodidae</taxon>
        <taxon>Haemaphysalinae</taxon>
        <taxon>Haemaphysalis</taxon>
    </lineage>
</organism>
<sequence>MCLDESKRRECVGGVEFAPHSCQLINLRRCNKAAGGQAVHRASTCAGPILMDNLYCTGQEQHIEECPFDGWGVHDCGRDEAAGVECLLPRPPPTTSDPPARAKKKIRVSRPRLTFPRPI</sequence>
<dbReference type="Proteomes" id="UP000821853">
    <property type="component" value="Chromosome 1"/>
</dbReference>
<dbReference type="PROSITE" id="PS50287">
    <property type="entry name" value="SRCR_2"/>
    <property type="match status" value="1"/>
</dbReference>